<name>A0A2N5UZU6_9BASI</name>
<evidence type="ECO:0000313" key="3">
    <source>
        <dbReference type="Proteomes" id="UP000235388"/>
    </source>
</evidence>
<evidence type="ECO:0000313" key="2">
    <source>
        <dbReference type="EMBL" id="PLW43278.1"/>
    </source>
</evidence>
<dbReference type="OrthoDB" id="2499852at2759"/>
<feature type="compositionally biased region" description="Pro residues" evidence="1">
    <location>
        <begin position="467"/>
        <end position="480"/>
    </location>
</feature>
<dbReference type="STRING" id="200324.A0A2N5UZU6"/>
<feature type="region of interest" description="Disordered" evidence="1">
    <location>
        <begin position="453"/>
        <end position="523"/>
    </location>
</feature>
<dbReference type="Proteomes" id="UP000235388">
    <property type="component" value="Unassembled WGS sequence"/>
</dbReference>
<dbReference type="EMBL" id="PGCJ01000149">
    <property type="protein sequence ID" value="PLW43278.1"/>
    <property type="molecule type" value="Genomic_DNA"/>
</dbReference>
<accession>A0A2N5UZU6</accession>
<dbReference type="AlphaFoldDB" id="A0A2N5UZU6"/>
<evidence type="ECO:0000256" key="1">
    <source>
        <dbReference type="SAM" id="MobiDB-lite"/>
    </source>
</evidence>
<comment type="caution">
    <text evidence="2">The sequence shown here is derived from an EMBL/GenBank/DDBJ whole genome shotgun (WGS) entry which is preliminary data.</text>
</comment>
<reference evidence="2 3" key="1">
    <citation type="submission" date="2017-11" db="EMBL/GenBank/DDBJ databases">
        <title>De novo assembly and phasing of dikaryotic genomes from two isolates of Puccinia coronata f. sp. avenae, the causal agent of oat crown rust.</title>
        <authorList>
            <person name="Miller M.E."/>
            <person name="Zhang Y."/>
            <person name="Omidvar V."/>
            <person name="Sperschneider J."/>
            <person name="Schwessinger B."/>
            <person name="Raley C."/>
            <person name="Palmer J.M."/>
            <person name="Garnica D."/>
            <person name="Upadhyaya N."/>
            <person name="Rathjen J."/>
            <person name="Taylor J.M."/>
            <person name="Park R.F."/>
            <person name="Dodds P.N."/>
            <person name="Hirsch C.D."/>
            <person name="Kianian S.F."/>
            <person name="Figueroa M."/>
        </authorList>
    </citation>
    <scope>NUCLEOTIDE SEQUENCE [LARGE SCALE GENOMIC DNA]</scope>
    <source>
        <strain evidence="2">12NC29</strain>
    </source>
</reference>
<sequence>MQAHLLSRRSTCVACKTRGLQPLKLEQDFCNILSGEHLDFSQSLPLTLPLAYGPPNPPNPTIHVSHASMDEDLNPGDTSLTRLPAKPTTLPPSSIFLNHLADILGNPHNRTPDGALHLDPASLSVIQKLMEIEASRLLQMEQMMAQMMKTQDQMLKEQSDMRAWRTAFEGAQTRAPVSAQNTQPSSYATAAGKLRPATLAAPTAIPPPKPVLKSLKPGKAIIHSDPAQSKIHNTESGFLVQCANDVLLKLDAKVSGERVSIRGAQVLRSGDVCFYSVNKAHQRWLMENKHVWSKEVHPHLAATPSTYSVIAHGVPKSFNPAVPTSISKLAIKNQFAEGDLIRIKWLANNSNSEKQAGSIVLTFINKDTASRCEQAGIFLNYGYHRTAKFNPRPPQCFKCLRMGHFGQWCRDLACCAKCGDLHITKDCPQGIGGVSTCVLCKDGVKMKIEGVNSIDHTPHTPSNPQSNPDPPFPLPLPPPNLTQQDNLTRLHAHPITKNAQPPQPQTPSSKSSNLTATSLWKPR</sequence>
<gene>
    <name evidence="2" type="ORF">PCANC_17379</name>
</gene>
<feature type="region of interest" description="Disordered" evidence="1">
    <location>
        <begin position="57"/>
        <end position="77"/>
    </location>
</feature>
<evidence type="ECO:0008006" key="4">
    <source>
        <dbReference type="Google" id="ProtNLM"/>
    </source>
</evidence>
<organism evidence="2 3">
    <name type="scientific">Puccinia coronata f. sp. avenae</name>
    <dbReference type="NCBI Taxonomy" id="200324"/>
    <lineage>
        <taxon>Eukaryota</taxon>
        <taxon>Fungi</taxon>
        <taxon>Dikarya</taxon>
        <taxon>Basidiomycota</taxon>
        <taxon>Pucciniomycotina</taxon>
        <taxon>Pucciniomycetes</taxon>
        <taxon>Pucciniales</taxon>
        <taxon>Pucciniaceae</taxon>
        <taxon>Puccinia</taxon>
    </lineage>
</organism>
<proteinExistence type="predicted"/>
<protein>
    <recommendedName>
        <fullName evidence="4">CCHC-type domain-containing protein</fullName>
    </recommendedName>
</protein>
<keyword evidence="3" id="KW-1185">Reference proteome</keyword>
<feature type="compositionally biased region" description="Polar residues" evidence="1">
    <location>
        <begin position="513"/>
        <end position="523"/>
    </location>
</feature>